<feature type="domain" description="AMP-dependent synthetase/ligase" evidence="2">
    <location>
        <begin position="5"/>
        <end position="332"/>
    </location>
</feature>
<keyword evidence="1" id="KW-0472">Membrane</keyword>
<dbReference type="Pfam" id="PF00501">
    <property type="entry name" value="AMP-binding"/>
    <property type="match status" value="1"/>
</dbReference>
<gene>
    <name evidence="3" type="ORF">GLIP_2578</name>
</gene>
<dbReference type="PANTHER" id="PTHR43767:SF1">
    <property type="entry name" value="NONRIBOSOMAL PEPTIDE SYNTHASE PES1 (EUROFUNG)-RELATED"/>
    <property type="match status" value="1"/>
</dbReference>
<sequence length="471" mass="51939">MFYSNLSRYSNNPAAIEGQKSLSYIELELACKALQTKLNGKLKHQTNLVFILAYNGLSTLIAYLSGLRLGYCVMLINPDTPASSLQKLYAQYTPSATLDCGEQQQISVRFHQPQVQLISTSVNLLLSTSGSTGSAKQVALSAQNLQSNADAICAYLPIENTDKTLCSLPFFYSYGLSIINSHLNAGACCVFNNASPVSREFWQLFENEKISSFGGVPFTYGMLLRLRFNLKTLPHLRYFTQAGGKLSAEAIVSLAEFAQRNQSQFFVMYGQTEASPRMAYLAPEKVLEKPESIGQAIPNGQFKIFDSNHAQIEQANSVGELYYSGPNIMLGYVANIADINALEIDANPLKQKWLATGDLAYFDEQGDVFITGRKSRFLKLYGQRIDLDDIENSLKELEISALACGNDDYLVIGTQTSSDDQQQIDVKAWLSQFLGLHPSAIKVVEFASLPLMPNGKMDYQALLKSALGDSL</sequence>
<feature type="transmembrane region" description="Helical" evidence="1">
    <location>
        <begin position="48"/>
        <end position="71"/>
    </location>
</feature>
<dbReference type="EMBL" id="BAEN01000049">
    <property type="protein sequence ID" value="GAC15203.1"/>
    <property type="molecule type" value="Genomic_DNA"/>
</dbReference>
<dbReference type="STRING" id="1127673.GLIP_2578"/>
<dbReference type="GO" id="GO:0016878">
    <property type="term" value="F:acid-thiol ligase activity"/>
    <property type="evidence" value="ECO:0007669"/>
    <property type="project" value="UniProtKB-ARBA"/>
</dbReference>
<reference evidence="3 4" key="1">
    <citation type="journal article" date="2017" name="Antonie Van Leeuwenhoek">
        <title>Rhizobium rhizosphaerae sp. nov., a novel species isolated from rice rhizosphere.</title>
        <authorList>
            <person name="Zhao J.J."/>
            <person name="Zhang J."/>
            <person name="Zhang R.J."/>
            <person name="Zhang C.W."/>
            <person name="Yin H.Q."/>
            <person name="Zhang X.X."/>
        </authorList>
    </citation>
    <scope>NUCLEOTIDE SEQUENCE [LARGE SCALE GENOMIC DNA]</scope>
    <source>
        <strain evidence="3 4">E3</strain>
    </source>
</reference>
<dbReference type="InterPro" id="IPR000873">
    <property type="entry name" value="AMP-dep_synth/lig_dom"/>
</dbReference>
<organism evidence="3 4">
    <name type="scientific">Aliiglaciecola lipolytica E3</name>
    <dbReference type="NCBI Taxonomy" id="1127673"/>
    <lineage>
        <taxon>Bacteria</taxon>
        <taxon>Pseudomonadati</taxon>
        <taxon>Pseudomonadota</taxon>
        <taxon>Gammaproteobacteria</taxon>
        <taxon>Alteromonadales</taxon>
        <taxon>Alteromonadaceae</taxon>
        <taxon>Aliiglaciecola</taxon>
    </lineage>
</organism>
<name>K6YEZ0_9ALTE</name>
<keyword evidence="1" id="KW-0812">Transmembrane</keyword>
<comment type="caution">
    <text evidence="3">The sequence shown here is derived from an EMBL/GenBank/DDBJ whole genome shotgun (WGS) entry which is preliminary data.</text>
</comment>
<accession>K6YEZ0</accession>
<dbReference type="OrthoDB" id="9803968at2"/>
<evidence type="ECO:0000259" key="2">
    <source>
        <dbReference type="Pfam" id="PF00501"/>
    </source>
</evidence>
<dbReference type="Gene3D" id="3.40.50.12780">
    <property type="entry name" value="N-terminal domain of ligase-like"/>
    <property type="match status" value="1"/>
</dbReference>
<dbReference type="Gene3D" id="3.30.300.30">
    <property type="match status" value="1"/>
</dbReference>
<dbReference type="InterPro" id="IPR045851">
    <property type="entry name" value="AMP-bd_C_sf"/>
</dbReference>
<dbReference type="InterPro" id="IPR042099">
    <property type="entry name" value="ANL_N_sf"/>
</dbReference>
<dbReference type="Proteomes" id="UP000006334">
    <property type="component" value="Unassembled WGS sequence"/>
</dbReference>
<evidence type="ECO:0000313" key="4">
    <source>
        <dbReference type="Proteomes" id="UP000006334"/>
    </source>
</evidence>
<evidence type="ECO:0000256" key="1">
    <source>
        <dbReference type="SAM" id="Phobius"/>
    </source>
</evidence>
<dbReference type="InterPro" id="IPR050237">
    <property type="entry name" value="ATP-dep_AMP-bd_enzyme"/>
</dbReference>
<keyword evidence="1" id="KW-1133">Transmembrane helix</keyword>
<evidence type="ECO:0000313" key="3">
    <source>
        <dbReference type="EMBL" id="GAC15203.1"/>
    </source>
</evidence>
<dbReference type="PANTHER" id="PTHR43767">
    <property type="entry name" value="LONG-CHAIN-FATTY-ACID--COA LIGASE"/>
    <property type="match status" value="1"/>
</dbReference>
<protein>
    <recommendedName>
        <fullName evidence="2">AMP-dependent synthetase/ligase domain-containing protein</fullName>
    </recommendedName>
</protein>
<dbReference type="AlphaFoldDB" id="K6YEZ0"/>
<proteinExistence type="predicted"/>
<dbReference type="eggNOG" id="COG0318">
    <property type="taxonomic scope" value="Bacteria"/>
</dbReference>
<dbReference type="SUPFAM" id="SSF56801">
    <property type="entry name" value="Acetyl-CoA synthetase-like"/>
    <property type="match status" value="1"/>
</dbReference>
<dbReference type="RefSeq" id="WP_008845008.1">
    <property type="nucleotide sequence ID" value="NZ_BAEN01000049.1"/>
</dbReference>
<keyword evidence="4" id="KW-1185">Reference proteome</keyword>